<dbReference type="GO" id="GO:0016491">
    <property type="term" value="F:oxidoreductase activity"/>
    <property type="evidence" value="ECO:0007669"/>
    <property type="project" value="UniProtKB-KW"/>
</dbReference>
<dbReference type="InterPro" id="IPR050416">
    <property type="entry name" value="FAD-linked_Oxidoreductase"/>
</dbReference>
<keyword evidence="3" id="KW-0285">Flavoprotein</keyword>
<dbReference type="PATRIC" id="fig|1107882.3.peg.5093"/>
<keyword evidence="4" id="KW-0274">FAD</keyword>
<organism evidence="7 8">
    <name type="scientific">Mesorhizobium alhagi CCNWXJ12-2</name>
    <dbReference type="NCBI Taxonomy" id="1107882"/>
    <lineage>
        <taxon>Bacteria</taxon>
        <taxon>Pseudomonadati</taxon>
        <taxon>Pseudomonadota</taxon>
        <taxon>Alphaproteobacteria</taxon>
        <taxon>Hyphomicrobiales</taxon>
        <taxon>Phyllobacteriaceae</taxon>
        <taxon>Allomesorhizobium</taxon>
    </lineage>
</organism>
<comment type="cofactor">
    <cofactor evidence="1">
        <name>FAD</name>
        <dbReference type="ChEBI" id="CHEBI:57692"/>
    </cofactor>
</comment>
<dbReference type="InterPro" id="IPR006094">
    <property type="entry name" value="Oxid_FAD_bind_N"/>
</dbReference>
<dbReference type="PANTHER" id="PTHR42973">
    <property type="entry name" value="BINDING OXIDOREDUCTASE, PUTATIVE (AFU_ORTHOLOGUE AFUA_1G17690)-RELATED"/>
    <property type="match status" value="1"/>
</dbReference>
<feature type="domain" description="FAD-binding PCMH-type" evidence="6">
    <location>
        <begin position="35"/>
        <end position="206"/>
    </location>
</feature>
<keyword evidence="8" id="KW-1185">Reference proteome</keyword>
<evidence type="ECO:0000313" key="7">
    <source>
        <dbReference type="EMBL" id="EHK54223.1"/>
    </source>
</evidence>
<evidence type="ECO:0000256" key="4">
    <source>
        <dbReference type="ARBA" id="ARBA00022827"/>
    </source>
</evidence>
<name>H0HYG5_9HYPH</name>
<reference evidence="7 8" key="1">
    <citation type="journal article" date="2012" name="J. Bacteriol.">
        <title>Draft Genome Sequence of Mesorhizobium alhagi CCNWXJ12-2T, a Novel Salt-Resistant Species Isolated from the Desert of Northwestern China.</title>
        <authorList>
            <person name="Zhou M."/>
            <person name="Chen W."/>
            <person name="Chen H."/>
            <person name="Wei G."/>
        </authorList>
    </citation>
    <scope>NUCLEOTIDE SEQUENCE [LARGE SCALE GENOMIC DNA]</scope>
    <source>
        <strain evidence="7 8">CCNWXJ12-2</strain>
    </source>
</reference>
<dbReference type="EMBL" id="AHAM01000219">
    <property type="protein sequence ID" value="EHK54223.1"/>
    <property type="molecule type" value="Genomic_DNA"/>
</dbReference>
<accession>H0HYG5</accession>
<dbReference type="Gene3D" id="3.30.43.10">
    <property type="entry name" value="Uridine Diphospho-n-acetylenolpyruvylglucosamine Reductase, domain 2"/>
    <property type="match status" value="1"/>
</dbReference>
<evidence type="ECO:0000259" key="6">
    <source>
        <dbReference type="PROSITE" id="PS51387"/>
    </source>
</evidence>
<evidence type="ECO:0000313" key="8">
    <source>
        <dbReference type="Proteomes" id="UP000003250"/>
    </source>
</evidence>
<sequence length="459" mass="49799">MQQTATEALVATMRGPVIGRTDSDYDAVRSLYNGMIDKQPQLIARCADVADVVMAVNFARENGLRVAIRGGGHSGPGFGSVDDGLLIDMAMMKGVRIDAAKRTVRVEPGCTQGDVDHATHVYGLAVPAGIVSTTGIAGLALGGGTGYLSRKYGLTIDNLLEADVVLADGTIVTASQSENSDLYWGLRGGGGNFGIVTSFLFQAHPVGMVFAGPVFWDLEDAATVMRAYRDFLPTAPEELGAFVGLKTVPPVDPFPAEHQGKQACAIISCYNGPAETGEAVMGALLGKLPAPLFNWMSAMPFPALQSMFDPFFPKGLQWYWRGDFVKELTDEAIEVHIAQARKLPSALSLMHLYPIDGAVHRVARNDTAWNTRNATWSMVIAGIDANPQMAGEITRWTKGYWEAIHPYSDRGGYVNFMMEDEDDSRLRATYGDNYDRLVSLKGKYDPTNFFRVNQNIKPA</sequence>
<dbReference type="PANTHER" id="PTHR42973:SF39">
    <property type="entry name" value="FAD-BINDING PCMH-TYPE DOMAIN-CONTAINING PROTEIN"/>
    <property type="match status" value="1"/>
</dbReference>
<evidence type="ECO:0000256" key="2">
    <source>
        <dbReference type="ARBA" id="ARBA00005466"/>
    </source>
</evidence>
<evidence type="ECO:0000256" key="5">
    <source>
        <dbReference type="ARBA" id="ARBA00023002"/>
    </source>
</evidence>
<dbReference type="Gene3D" id="3.40.462.20">
    <property type="match status" value="1"/>
</dbReference>
<dbReference type="InterPro" id="IPR016167">
    <property type="entry name" value="FAD-bd_PCMH_sub1"/>
</dbReference>
<dbReference type="RefSeq" id="WP_008838822.1">
    <property type="nucleotide sequence ID" value="NZ_AHAM01000219.1"/>
</dbReference>
<evidence type="ECO:0000256" key="1">
    <source>
        <dbReference type="ARBA" id="ARBA00001974"/>
    </source>
</evidence>
<dbReference type="Gene3D" id="3.30.465.10">
    <property type="match status" value="1"/>
</dbReference>
<gene>
    <name evidence="7" type="ORF">MAXJ12_26228</name>
</gene>
<dbReference type="Pfam" id="PF01565">
    <property type="entry name" value="FAD_binding_4"/>
    <property type="match status" value="1"/>
</dbReference>
<evidence type="ECO:0000256" key="3">
    <source>
        <dbReference type="ARBA" id="ARBA00022630"/>
    </source>
</evidence>
<dbReference type="GO" id="GO:0071949">
    <property type="term" value="F:FAD binding"/>
    <property type="evidence" value="ECO:0007669"/>
    <property type="project" value="InterPro"/>
</dbReference>
<dbReference type="InterPro" id="IPR016166">
    <property type="entry name" value="FAD-bd_PCMH"/>
</dbReference>
<dbReference type="Pfam" id="PF08031">
    <property type="entry name" value="BBE"/>
    <property type="match status" value="1"/>
</dbReference>
<keyword evidence="5" id="KW-0560">Oxidoreductase</keyword>
<dbReference type="InterPro" id="IPR036318">
    <property type="entry name" value="FAD-bd_PCMH-like_sf"/>
</dbReference>
<dbReference type="SUPFAM" id="SSF56176">
    <property type="entry name" value="FAD-binding/transporter-associated domain-like"/>
    <property type="match status" value="1"/>
</dbReference>
<dbReference type="InterPro" id="IPR006093">
    <property type="entry name" value="Oxy_OxRdtase_FAD_BS"/>
</dbReference>
<proteinExistence type="inferred from homology"/>
<comment type="similarity">
    <text evidence="2">Belongs to the oxygen-dependent FAD-linked oxidoreductase family.</text>
</comment>
<dbReference type="AlphaFoldDB" id="H0HYG5"/>
<dbReference type="PROSITE" id="PS00862">
    <property type="entry name" value="OX2_COVAL_FAD"/>
    <property type="match status" value="1"/>
</dbReference>
<dbReference type="InterPro" id="IPR016169">
    <property type="entry name" value="FAD-bd_PCMH_sub2"/>
</dbReference>
<dbReference type="Proteomes" id="UP000003250">
    <property type="component" value="Unassembled WGS sequence"/>
</dbReference>
<dbReference type="InterPro" id="IPR012951">
    <property type="entry name" value="BBE"/>
</dbReference>
<dbReference type="PROSITE" id="PS51387">
    <property type="entry name" value="FAD_PCMH"/>
    <property type="match status" value="1"/>
</dbReference>
<protein>
    <submittedName>
        <fullName evidence="7">FAD linked oxidase</fullName>
    </submittedName>
</protein>